<reference evidence="2" key="1">
    <citation type="submission" date="2015-07" db="EMBL/GenBank/DDBJ databases">
        <title>Annotation of Plasmodium falciparum RAJ116.</title>
        <authorList>
            <consortium name="The Broad Institute Genome Sequencing Platform"/>
            <person name="Volkman S.K."/>
            <person name="Neafsey D.E."/>
            <person name="Dash A.P."/>
            <person name="Chitnis C.E."/>
            <person name="Hartl D.L."/>
            <person name="Young S.K."/>
            <person name="Zeng Q."/>
            <person name="Koehrsen M."/>
            <person name="Alvarado L."/>
            <person name="Berlin A."/>
            <person name="Borenstein D."/>
            <person name="Chapman S.B."/>
            <person name="Chen Z."/>
            <person name="Engels R."/>
            <person name="Freedman E."/>
            <person name="Gellesch M."/>
            <person name="Goldberg J."/>
            <person name="Griggs A."/>
            <person name="Gujja S."/>
            <person name="Heilman E.R."/>
            <person name="Heiman D.I."/>
            <person name="Howarth C."/>
            <person name="Jen D."/>
            <person name="Larson L."/>
            <person name="Mehta T."/>
            <person name="Neiman D."/>
            <person name="Park D."/>
            <person name="Pearson M."/>
            <person name="Roberts A."/>
            <person name="Saif S."/>
            <person name="Shea T."/>
            <person name="Shenoy N."/>
            <person name="Sisk P."/>
            <person name="Stolte C."/>
            <person name="Sykes S."/>
            <person name="Walk T."/>
            <person name="White J."/>
            <person name="Yandava C."/>
            <person name="Haas B."/>
            <person name="Henn M.R."/>
            <person name="Nusbaum C."/>
            <person name="Birren B."/>
        </authorList>
    </citation>
    <scope>NUCLEOTIDE SEQUENCE [LARGE SCALE GENOMIC DNA]</scope>
    <source>
        <strain evidence="2">RAJ116</strain>
    </source>
</reference>
<dbReference type="GO" id="GO:0005737">
    <property type="term" value="C:cytoplasm"/>
    <property type="evidence" value="ECO:0007669"/>
    <property type="project" value="TreeGrafter"/>
</dbReference>
<dbReference type="InterPro" id="IPR005314">
    <property type="entry name" value="Peptidase_C50"/>
</dbReference>
<dbReference type="AlphaFoldDB" id="A0A0L0CUI6"/>
<dbReference type="GO" id="GO:0004197">
    <property type="term" value="F:cysteine-type endopeptidase activity"/>
    <property type="evidence" value="ECO:0007669"/>
    <property type="project" value="InterPro"/>
</dbReference>
<organism evidence="1 2">
    <name type="scientific">Plasmodium falciparum RAJ116</name>
    <dbReference type="NCBI Taxonomy" id="580058"/>
    <lineage>
        <taxon>Eukaryota</taxon>
        <taxon>Sar</taxon>
        <taxon>Alveolata</taxon>
        <taxon>Apicomplexa</taxon>
        <taxon>Aconoidasida</taxon>
        <taxon>Haemosporida</taxon>
        <taxon>Plasmodiidae</taxon>
        <taxon>Plasmodium</taxon>
        <taxon>Plasmodium (Laverania)</taxon>
    </lineage>
</organism>
<protein>
    <submittedName>
        <fullName evidence="1">Uncharacterized protein</fullName>
    </submittedName>
</protein>
<evidence type="ECO:0000313" key="2">
    <source>
        <dbReference type="Proteomes" id="UP000054566"/>
    </source>
</evidence>
<dbReference type="GO" id="GO:0051307">
    <property type="term" value="P:meiotic chromosome separation"/>
    <property type="evidence" value="ECO:0007669"/>
    <property type="project" value="TreeGrafter"/>
</dbReference>
<dbReference type="EMBL" id="GG663943">
    <property type="protein sequence ID" value="KNC35871.1"/>
    <property type="molecule type" value="Genomic_DNA"/>
</dbReference>
<sequence>MNNMCDLQKKYNSKNIYKDTKFTSVNVSANNVATTYDECIFLNNNKQNKRIIWNIIFDALRKKFISDVKNVNYVLKIFKYTFSFFSFQKNLYLKRDNRTYIDNYIHNTLYNFRYISSIYLKELLKFCLSFITNILYSKHLTEEIIFKSISYIFHLLSKLLCNTNNDIKEFILCDTDNNIVLISIITHIYKYFKKLYFSKNNEEVEISKSNNSKNNNVGVRN</sequence>
<accession>A0A0L0CUI6</accession>
<dbReference type="OrthoDB" id="10255632at2759"/>
<name>A0A0L0CUI6_PLAFA</name>
<reference evidence="2" key="2">
    <citation type="submission" date="2015-07" db="EMBL/GenBank/DDBJ databases">
        <title>The genome sequence of Plasmodium falciparum RAJ116.</title>
        <authorList>
            <consortium name="The Broad Institute Genome Sequencing Platform"/>
            <person name="Volkman S.K."/>
            <person name="Neafsey D.E."/>
            <person name="Dash A.P."/>
            <person name="Chitnis C.E."/>
            <person name="Hartl D.L."/>
            <person name="Young S.K."/>
            <person name="Kodira C.D."/>
            <person name="Zeng Q."/>
            <person name="Koehrsen M."/>
            <person name="Godfrey P."/>
            <person name="Alvarado L."/>
            <person name="Berlin A."/>
            <person name="Borenstein D."/>
            <person name="Chen Z."/>
            <person name="Engels R."/>
            <person name="Freedman E."/>
            <person name="Gellesch M."/>
            <person name="Goldberg J."/>
            <person name="Griggs A."/>
            <person name="Gujja S."/>
            <person name="Heiman D."/>
            <person name="Hepburn T."/>
            <person name="Howarth C."/>
            <person name="Jen D."/>
            <person name="Larson L."/>
            <person name="Lewis B."/>
            <person name="Mehta T."/>
            <person name="Park D."/>
            <person name="Pearson M."/>
            <person name="Roberts A."/>
            <person name="Saif S."/>
            <person name="Shea T."/>
            <person name="Shenoy N."/>
            <person name="Sisk P."/>
            <person name="Stolte C."/>
            <person name="Sykes S."/>
            <person name="Walk T."/>
            <person name="White J."/>
            <person name="Yandava C."/>
            <person name="Wirth D.F."/>
            <person name="Nusbaum C."/>
            <person name="Birren B."/>
        </authorList>
    </citation>
    <scope>NUCLEOTIDE SEQUENCE [LARGE SCALE GENOMIC DNA]</scope>
    <source>
        <strain evidence="2">RAJ116</strain>
    </source>
</reference>
<dbReference type="Proteomes" id="UP000054566">
    <property type="component" value="Unassembled WGS sequence"/>
</dbReference>
<dbReference type="GO" id="GO:0006508">
    <property type="term" value="P:proteolysis"/>
    <property type="evidence" value="ECO:0007669"/>
    <property type="project" value="InterPro"/>
</dbReference>
<evidence type="ECO:0000313" key="1">
    <source>
        <dbReference type="EMBL" id="KNC35871.1"/>
    </source>
</evidence>
<proteinExistence type="predicted"/>
<gene>
    <name evidence="1" type="ORF">PFLG_00830</name>
</gene>
<dbReference type="GO" id="GO:0072686">
    <property type="term" value="C:mitotic spindle"/>
    <property type="evidence" value="ECO:0007669"/>
    <property type="project" value="TreeGrafter"/>
</dbReference>
<dbReference type="PANTHER" id="PTHR12792:SF0">
    <property type="entry name" value="SEPARIN"/>
    <property type="match status" value="1"/>
</dbReference>
<dbReference type="GO" id="GO:0005634">
    <property type="term" value="C:nucleus"/>
    <property type="evidence" value="ECO:0007669"/>
    <property type="project" value="InterPro"/>
</dbReference>
<dbReference type="PANTHER" id="PTHR12792">
    <property type="entry name" value="EXTRA SPINDLE POLES 1-RELATED"/>
    <property type="match status" value="1"/>
</dbReference>